<dbReference type="SFLD" id="SFLDG00358">
    <property type="entry name" value="Main_(cytGST)"/>
    <property type="match status" value="1"/>
</dbReference>
<dbReference type="Pfam" id="PF02798">
    <property type="entry name" value="GST_N"/>
    <property type="match status" value="1"/>
</dbReference>
<keyword evidence="5" id="KW-1185">Reference proteome</keyword>
<dbReference type="SFLD" id="SFLDS00019">
    <property type="entry name" value="Glutathione_Transferase_(cytos"/>
    <property type="match status" value="1"/>
</dbReference>
<dbReference type="InterPro" id="IPR036282">
    <property type="entry name" value="Glutathione-S-Trfase_C_sf"/>
</dbReference>
<dbReference type="EMBL" id="WVTA01000005">
    <property type="protein sequence ID" value="KAK3210409.1"/>
    <property type="molecule type" value="Genomic_DNA"/>
</dbReference>
<dbReference type="PANTHER" id="PTHR43986:SF1">
    <property type="entry name" value="ELONGATION FACTOR 1-GAMMA"/>
    <property type="match status" value="1"/>
</dbReference>
<dbReference type="PROSITE" id="PS50405">
    <property type="entry name" value="GST_CTER"/>
    <property type="match status" value="1"/>
</dbReference>
<comment type="caution">
    <text evidence="4">The sequence shown here is derived from an EMBL/GenBank/DDBJ whole genome shotgun (WGS) entry which is preliminary data.</text>
</comment>
<dbReference type="SUPFAM" id="SSF52833">
    <property type="entry name" value="Thioredoxin-like"/>
    <property type="match status" value="1"/>
</dbReference>
<evidence type="ECO:0008006" key="6">
    <source>
        <dbReference type="Google" id="ProtNLM"/>
    </source>
</evidence>
<evidence type="ECO:0000313" key="4">
    <source>
        <dbReference type="EMBL" id="KAK3210409.1"/>
    </source>
</evidence>
<proteinExistence type="inferred from homology"/>
<dbReference type="Gene3D" id="3.40.30.10">
    <property type="entry name" value="Glutaredoxin"/>
    <property type="match status" value="1"/>
</dbReference>
<dbReference type="GO" id="GO:0005737">
    <property type="term" value="C:cytoplasm"/>
    <property type="evidence" value="ECO:0007669"/>
    <property type="project" value="TreeGrafter"/>
</dbReference>
<reference evidence="4 5" key="1">
    <citation type="submission" date="2021-02" db="EMBL/GenBank/DDBJ databases">
        <title>Genome assembly of Pseudopithomyces chartarum.</title>
        <authorList>
            <person name="Jauregui R."/>
            <person name="Singh J."/>
            <person name="Voisey C."/>
        </authorList>
    </citation>
    <scope>NUCLEOTIDE SEQUENCE [LARGE SCALE GENOMIC DNA]</scope>
    <source>
        <strain evidence="4 5">AGR01</strain>
    </source>
</reference>
<evidence type="ECO:0000259" key="3">
    <source>
        <dbReference type="PROSITE" id="PS50405"/>
    </source>
</evidence>
<dbReference type="GO" id="GO:0005634">
    <property type="term" value="C:nucleus"/>
    <property type="evidence" value="ECO:0007669"/>
    <property type="project" value="TreeGrafter"/>
</dbReference>
<dbReference type="InterPro" id="IPR004045">
    <property type="entry name" value="Glutathione_S-Trfase_N"/>
</dbReference>
<name>A0AAN6RJN1_9PLEO</name>
<protein>
    <recommendedName>
        <fullName evidence="6">Glutathione S-transferase</fullName>
    </recommendedName>
</protein>
<dbReference type="Proteomes" id="UP001280581">
    <property type="component" value="Unassembled WGS sequence"/>
</dbReference>
<dbReference type="Gene3D" id="1.20.1050.10">
    <property type="match status" value="1"/>
</dbReference>
<dbReference type="InterPro" id="IPR010987">
    <property type="entry name" value="Glutathione-S-Trfase_C-like"/>
</dbReference>
<dbReference type="InterPro" id="IPR050802">
    <property type="entry name" value="EF-GSTs"/>
</dbReference>
<feature type="domain" description="GST N-terminal" evidence="2">
    <location>
        <begin position="2"/>
        <end position="83"/>
    </location>
</feature>
<dbReference type="InterPro" id="IPR040079">
    <property type="entry name" value="Glutathione_S-Trfase"/>
</dbReference>
<accession>A0AAN6RJN1</accession>
<dbReference type="SUPFAM" id="SSF47616">
    <property type="entry name" value="GST C-terminal domain-like"/>
    <property type="match status" value="1"/>
</dbReference>
<dbReference type="PROSITE" id="PS50404">
    <property type="entry name" value="GST_NTER"/>
    <property type="match status" value="1"/>
</dbReference>
<dbReference type="InterPro" id="IPR036249">
    <property type="entry name" value="Thioredoxin-like_sf"/>
</dbReference>
<evidence type="ECO:0000313" key="5">
    <source>
        <dbReference type="Proteomes" id="UP001280581"/>
    </source>
</evidence>
<organism evidence="4 5">
    <name type="scientific">Pseudopithomyces chartarum</name>
    <dbReference type="NCBI Taxonomy" id="1892770"/>
    <lineage>
        <taxon>Eukaryota</taxon>
        <taxon>Fungi</taxon>
        <taxon>Dikarya</taxon>
        <taxon>Ascomycota</taxon>
        <taxon>Pezizomycotina</taxon>
        <taxon>Dothideomycetes</taxon>
        <taxon>Pleosporomycetidae</taxon>
        <taxon>Pleosporales</taxon>
        <taxon>Massarineae</taxon>
        <taxon>Didymosphaeriaceae</taxon>
        <taxon>Pseudopithomyces</taxon>
    </lineage>
</organism>
<dbReference type="Pfam" id="PF13410">
    <property type="entry name" value="GST_C_2"/>
    <property type="match status" value="1"/>
</dbReference>
<gene>
    <name evidence="4" type="ORF">GRF29_44g2658545</name>
</gene>
<evidence type="ECO:0000256" key="1">
    <source>
        <dbReference type="ARBA" id="ARBA00007409"/>
    </source>
</evidence>
<dbReference type="CDD" id="cd03044">
    <property type="entry name" value="GST_N_EF1Bgamma"/>
    <property type="match status" value="1"/>
</dbReference>
<evidence type="ECO:0000259" key="2">
    <source>
        <dbReference type="PROSITE" id="PS50404"/>
    </source>
</evidence>
<feature type="domain" description="GST C-terminal" evidence="3">
    <location>
        <begin position="88"/>
        <end position="222"/>
    </location>
</feature>
<dbReference type="PANTHER" id="PTHR43986">
    <property type="entry name" value="ELONGATION FACTOR 1-GAMMA"/>
    <property type="match status" value="1"/>
</dbReference>
<dbReference type="FunFam" id="3.40.30.10:FF:000142">
    <property type="entry name" value="Elongation factor 1 gamma"/>
    <property type="match status" value="1"/>
</dbReference>
<sequence length="222" mass="24294">MAFGTLYTRNPNPRSFAIIAVSKLLNIDLAVQYLDRENPEDEALLYKLNPLRQVPIFVGEDGFKLTECTAILQYVTSQSPTTPLLGHTPTSPYEIQKWLSFANSDLLPAIGGIILPLLRLHNAVQKDVQDCLRALHADLALLQNHLQGNKFLLGDEITIADYFVIPPVERPVAFAAQSHRVRGDGTVRPERPAASATPNAARAGVCRSACETPTLRAGATSR</sequence>
<dbReference type="AlphaFoldDB" id="A0AAN6RJN1"/>
<comment type="similarity">
    <text evidence="1">Belongs to the GST superfamily.</text>
</comment>